<proteinExistence type="predicted"/>
<dbReference type="GO" id="GO:0016301">
    <property type="term" value="F:kinase activity"/>
    <property type="evidence" value="ECO:0007669"/>
    <property type="project" value="UniProtKB-KW"/>
</dbReference>
<evidence type="ECO:0000259" key="1">
    <source>
        <dbReference type="PROSITE" id="PS50948"/>
    </source>
</evidence>
<dbReference type="CDD" id="cd01098">
    <property type="entry name" value="PAN_AP_plant"/>
    <property type="match status" value="1"/>
</dbReference>
<dbReference type="PANTHER" id="PTHR32444">
    <property type="entry name" value="BULB-TYPE LECTIN DOMAIN-CONTAINING PROTEIN"/>
    <property type="match status" value="1"/>
</dbReference>
<dbReference type="STRING" id="4615.A0A199V0P4"/>
<dbReference type="Proteomes" id="UP000092600">
    <property type="component" value="Unassembled WGS sequence"/>
</dbReference>
<reference evidence="2 3" key="1">
    <citation type="journal article" date="2016" name="DNA Res.">
        <title>The draft genome of MD-2 pineapple using hybrid error correction of long reads.</title>
        <authorList>
            <person name="Redwan R.M."/>
            <person name="Saidin A."/>
            <person name="Kumar S.V."/>
        </authorList>
    </citation>
    <scope>NUCLEOTIDE SEQUENCE [LARGE SCALE GENOMIC DNA]</scope>
    <source>
        <strain evidence="3">cv. MD2</strain>
        <tissue evidence="2">Leaf</tissue>
    </source>
</reference>
<accession>A0A199V0P4</accession>
<comment type="caution">
    <text evidence="2">The sequence shown here is derived from an EMBL/GenBank/DDBJ whole genome shotgun (WGS) entry which is preliminary data.</text>
</comment>
<keyword evidence="2" id="KW-0675">Receptor</keyword>
<keyword evidence="2" id="KW-0808">Transferase</keyword>
<sequence length="128" mass="14184">MPESVKLERIDVNVHKNQNRNNPRFPQEWNLRDGSGGCVRKTQLSCAGDGFLPYQNVKLPESTNATVNMSLSLEECKQSCLQNCSCKAYATANVSGGGSGCIIWTDDLFDMRQFDQFGQNLYVRLAGG</sequence>
<dbReference type="SMART" id="SM00473">
    <property type="entry name" value="PAN_AP"/>
    <property type="match status" value="1"/>
</dbReference>
<dbReference type="EMBL" id="LSRQ01003830">
    <property type="protein sequence ID" value="OAY70619.1"/>
    <property type="molecule type" value="Genomic_DNA"/>
</dbReference>
<gene>
    <name evidence="2" type="ORF">ACMD2_24499</name>
</gene>
<dbReference type="InterPro" id="IPR003609">
    <property type="entry name" value="Pan_app"/>
</dbReference>
<evidence type="ECO:0000313" key="2">
    <source>
        <dbReference type="EMBL" id="OAY70619.1"/>
    </source>
</evidence>
<dbReference type="Gene3D" id="3.50.4.10">
    <property type="entry name" value="Hepatocyte Growth Factor"/>
    <property type="match status" value="1"/>
</dbReference>
<dbReference type="SUPFAM" id="SSF57414">
    <property type="entry name" value="Hairpin loop containing domain-like"/>
    <property type="match status" value="1"/>
</dbReference>
<feature type="domain" description="Apple" evidence="1">
    <location>
        <begin position="46"/>
        <end position="126"/>
    </location>
</feature>
<dbReference type="Pfam" id="PF08276">
    <property type="entry name" value="PAN_2"/>
    <property type="match status" value="1"/>
</dbReference>
<evidence type="ECO:0000313" key="3">
    <source>
        <dbReference type="Proteomes" id="UP000092600"/>
    </source>
</evidence>
<dbReference type="PANTHER" id="PTHR32444:SF183">
    <property type="entry name" value="APPLE DOMAIN-CONTAINING PROTEIN"/>
    <property type="match status" value="1"/>
</dbReference>
<protein>
    <submittedName>
        <fullName evidence="2">Receptor-like serine/threonine-protein kinase SD1-8</fullName>
    </submittedName>
</protein>
<keyword evidence="2" id="KW-0418">Kinase</keyword>
<dbReference type="PROSITE" id="PS50948">
    <property type="entry name" value="PAN"/>
    <property type="match status" value="1"/>
</dbReference>
<dbReference type="AlphaFoldDB" id="A0A199V0P4"/>
<name>A0A199V0P4_ANACO</name>
<organism evidence="2 3">
    <name type="scientific">Ananas comosus</name>
    <name type="common">Pineapple</name>
    <name type="synonym">Ananas ananas</name>
    <dbReference type="NCBI Taxonomy" id="4615"/>
    <lineage>
        <taxon>Eukaryota</taxon>
        <taxon>Viridiplantae</taxon>
        <taxon>Streptophyta</taxon>
        <taxon>Embryophyta</taxon>
        <taxon>Tracheophyta</taxon>
        <taxon>Spermatophyta</taxon>
        <taxon>Magnoliopsida</taxon>
        <taxon>Liliopsida</taxon>
        <taxon>Poales</taxon>
        <taxon>Bromeliaceae</taxon>
        <taxon>Bromelioideae</taxon>
        <taxon>Ananas</taxon>
    </lineage>
</organism>